<accession>A0ABT3ZDY7</accession>
<evidence type="ECO:0000313" key="5">
    <source>
        <dbReference type="Proteomes" id="UP001073227"/>
    </source>
</evidence>
<proteinExistence type="predicted"/>
<protein>
    <submittedName>
        <fullName evidence="4">Nitronate monooxygenase</fullName>
    </submittedName>
</protein>
<organism evidence="4 5">
    <name type="scientific">Hoeflea algicola</name>
    <dbReference type="NCBI Taxonomy" id="2983763"/>
    <lineage>
        <taxon>Bacteria</taxon>
        <taxon>Pseudomonadati</taxon>
        <taxon>Pseudomonadota</taxon>
        <taxon>Alphaproteobacteria</taxon>
        <taxon>Hyphomicrobiales</taxon>
        <taxon>Rhizobiaceae</taxon>
        <taxon>Hoeflea</taxon>
    </lineage>
</organism>
<dbReference type="SUPFAM" id="SSF51412">
    <property type="entry name" value="Inosine monophosphate dehydrogenase (IMPDH)"/>
    <property type="match status" value="1"/>
</dbReference>
<evidence type="ECO:0000256" key="2">
    <source>
        <dbReference type="ARBA" id="ARBA00022643"/>
    </source>
</evidence>
<sequence>MRIETELTRMLDIRVPLMLAPMAGVSGGALAAAVTGAGGLGIIGGGYGDRAWLQTEMAAAGNARIGIGFIAWSLEKKPELLDLALDRAPEAIFLSFGDFAIFSDKVKRTASKLIAQVQTVAQARQALDAGADIIVAQGTEAGGHGGKRATLPLVPAIVDIAGTVPVVAAGGIADGRGLAAALMLGASGILCGTAFFASHEALTHPNAKTAALGGSGDDTIRSSVIDIARSLPWPGTWNVRTLRNDFVERWAGDTNQLRDAAGTEGERYIQAAAAGDMSVAATIVGEGIDLVRTAQPAAKIVEEMERGAIGLISQAERMLVGR</sequence>
<dbReference type="PANTHER" id="PTHR32332">
    <property type="entry name" value="2-NITROPROPANE DIOXYGENASE"/>
    <property type="match status" value="1"/>
</dbReference>
<keyword evidence="1" id="KW-0285">Flavoprotein</keyword>
<dbReference type="EMBL" id="JAOVZR010000001">
    <property type="protein sequence ID" value="MCY0149954.1"/>
    <property type="molecule type" value="Genomic_DNA"/>
</dbReference>
<evidence type="ECO:0000256" key="3">
    <source>
        <dbReference type="ARBA" id="ARBA00023002"/>
    </source>
</evidence>
<dbReference type="Gene3D" id="3.20.20.70">
    <property type="entry name" value="Aldolase class I"/>
    <property type="match status" value="1"/>
</dbReference>
<gene>
    <name evidence="4" type="ORF">OEG84_20180</name>
</gene>
<evidence type="ECO:0000256" key="1">
    <source>
        <dbReference type="ARBA" id="ARBA00022630"/>
    </source>
</evidence>
<name>A0ABT3ZDY7_9HYPH</name>
<keyword evidence="2" id="KW-0288">FMN</keyword>
<keyword evidence="4" id="KW-0503">Monooxygenase</keyword>
<reference evidence="4" key="1">
    <citation type="submission" date="2022-10" db="EMBL/GenBank/DDBJ databases">
        <title>Hoeflea sp. G2-23, isolated from marine algae.</title>
        <authorList>
            <person name="Kristyanto S."/>
            <person name="Kim J.M."/>
            <person name="Jeon C.O."/>
        </authorList>
    </citation>
    <scope>NUCLEOTIDE SEQUENCE</scope>
    <source>
        <strain evidence="4">G2-23</strain>
    </source>
</reference>
<dbReference type="Pfam" id="PF03060">
    <property type="entry name" value="NMO"/>
    <property type="match status" value="2"/>
</dbReference>
<dbReference type="CDD" id="cd04730">
    <property type="entry name" value="NPD_like"/>
    <property type="match status" value="1"/>
</dbReference>
<dbReference type="Proteomes" id="UP001073227">
    <property type="component" value="Unassembled WGS sequence"/>
</dbReference>
<keyword evidence="5" id="KW-1185">Reference proteome</keyword>
<dbReference type="PANTHER" id="PTHR32332:SF31">
    <property type="entry name" value="2-NITROPROPANE DIOXYGENASE FAMILY, PUTATIVE (AFU_ORTHOLOGUE AFUA_2G09850)-RELATED"/>
    <property type="match status" value="1"/>
</dbReference>
<dbReference type="GO" id="GO:0004497">
    <property type="term" value="F:monooxygenase activity"/>
    <property type="evidence" value="ECO:0007669"/>
    <property type="project" value="UniProtKB-KW"/>
</dbReference>
<dbReference type="InterPro" id="IPR013785">
    <property type="entry name" value="Aldolase_TIM"/>
</dbReference>
<comment type="caution">
    <text evidence="4">The sequence shown here is derived from an EMBL/GenBank/DDBJ whole genome shotgun (WGS) entry which is preliminary data.</text>
</comment>
<dbReference type="RefSeq" id="WP_267655396.1">
    <property type="nucleotide sequence ID" value="NZ_JAOVZR010000001.1"/>
</dbReference>
<keyword evidence="3" id="KW-0560">Oxidoreductase</keyword>
<evidence type="ECO:0000313" key="4">
    <source>
        <dbReference type="EMBL" id="MCY0149954.1"/>
    </source>
</evidence>
<dbReference type="InterPro" id="IPR004136">
    <property type="entry name" value="NMO"/>
</dbReference>